<dbReference type="InterPro" id="IPR012296">
    <property type="entry name" value="Nuclease_put_TT1808"/>
</dbReference>
<feature type="domain" description="Putative restriction endonuclease" evidence="1">
    <location>
        <begin position="3"/>
        <end position="133"/>
    </location>
</feature>
<dbReference type="CDD" id="cd06260">
    <property type="entry name" value="DUF820-like"/>
    <property type="match status" value="1"/>
</dbReference>
<dbReference type="Proteomes" id="UP000582837">
    <property type="component" value="Unassembled WGS sequence"/>
</dbReference>
<evidence type="ECO:0000259" key="1">
    <source>
        <dbReference type="Pfam" id="PF05685"/>
    </source>
</evidence>
<protein>
    <submittedName>
        <fullName evidence="2">Uma2 family endonuclease</fullName>
    </submittedName>
</protein>
<dbReference type="Pfam" id="PF05685">
    <property type="entry name" value="Uma2"/>
    <property type="match status" value="1"/>
</dbReference>
<dbReference type="PANTHER" id="PTHR34107:SF4">
    <property type="entry name" value="SLL1222 PROTEIN"/>
    <property type="match status" value="1"/>
</dbReference>
<dbReference type="GO" id="GO:0004519">
    <property type="term" value="F:endonuclease activity"/>
    <property type="evidence" value="ECO:0007669"/>
    <property type="project" value="UniProtKB-KW"/>
</dbReference>
<keyword evidence="2" id="KW-0540">Nuclease</keyword>
<evidence type="ECO:0000313" key="2">
    <source>
        <dbReference type="EMBL" id="MBB6073578.1"/>
    </source>
</evidence>
<dbReference type="InterPro" id="IPR011335">
    <property type="entry name" value="Restrct_endonuc-II-like"/>
</dbReference>
<name>A0A841H6H2_9BACT</name>
<dbReference type="AlphaFoldDB" id="A0A841H6H2"/>
<dbReference type="EMBL" id="JACHIA010000026">
    <property type="protein sequence ID" value="MBB6073578.1"/>
    <property type="molecule type" value="Genomic_DNA"/>
</dbReference>
<keyword evidence="2" id="KW-0255">Endonuclease</keyword>
<dbReference type="Gene3D" id="3.90.1570.10">
    <property type="entry name" value="tt1808, chain A"/>
    <property type="match status" value="1"/>
</dbReference>
<reference evidence="2 3" key="1">
    <citation type="submission" date="2020-08" db="EMBL/GenBank/DDBJ databases">
        <title>Genomic Encyclopedia of Type Strains, Phase IV (KMG-IV): sequencing the most valuable type-strain genomes for metagenomic binning, comparative biology and taxonomic classification.</title>
        <authorList>
            <person name="Goeker M."/>
        </authorList>
    </citation>
    <scope>NUCLEOTIDE SEQUENCE [LARGE SCALE GENOMIC DNA]</scope>
    <source>
        <strain evidence="2 3">DSM 29007</strain>
    </source>
</reference>
<organism evidence="2 3">
    <name type="scientific">Longimicrobium terrae</name>
    <dbReference type="NCBI Taxonomy" id="1639882"/>
    <lineage>
        <taxon>Bacteria</taxon>
        <taxon>Pseudomonadati</taxon>
        <taxon>Gemmatimonadota</taxon>
        <taxon>Longimicrobiia</taxon>
        <taxon>Longimicrobiales</taxon>
        <taxon>Longimicrobiaceae</taxon>
        <taxon>Longimicrobium</taxon>
    </lineage>
</organism>
<evidence type="ECO:0000313" key="3">
    <source>
        <dbReference type="Proteomes" id="UP000582837"/>
    </source>
</evidence>
<keyword evidence="2" id="KW-0378">Hydrolase</keyword>
<proteinExistence type="predicted"/>
<sequence length="154" mass="17606">MRFLSSVLDGYVDRKGIGGLVGPAGFQVRLGRSGREPDVFYLAPEHMDRFHRTYVQGAVDLAVEILSPESRVRDRREKFREYAEAGVREYWIIDPEAETMEPYRLSAGGAYEPAPLDGAGRVTSEVIPGLWIDPTWMWVERPSQWTAYREWGLI</sequence>
<dbReference type="SUPFAM" id="SSF52980">
    <property type="entry name" value="Restriction endonuclease-like"/>
    <property type="match status" value="1"/>
</dbReference>
<keyword evidence="3" id="KW-1185">Reference proteome</keyword>
<dbReference type="PANTHER" id="PTHR34107">
    <property type="entry name" value="SLL0198 PROTEIN-RELATED"/>
    <property type="match status" value="1"/>
</dbReference>
<comment type="caution">
    <text evidence="2">The sequence shown here is derived from an EMBL/GenBank/DDBJ whole genome shotgun (WGS) entry which is preliminary data.</text>
</comment>
<dbReference type="InterPro" id="IPR008538">
    <property type="entry name" value="Uma2"/>
</dbReference>
<accession>A0A841H6H2</accession>
<gene>
    <name evidence="2" type="ORF">HNQ61_005249</name>
</gene>